<dbReference type="InterPro" id="IPR002539">
    <property type="entry name" value="MaoC-like_dom"/>
</dbReference>
<evidence type="ECO:0000313" key="3">
    <source>
        <dbReference type="EMBL" id="NYZ23971.1"/>
    </source>
</evidence>
<protein>
    <submittedName>
        <fullName evidence="3">3-alpha,7-alpha, 12-alpha-trihydroxy-5-beta-cholest-24-enoyl-CoA hydratase</fullName>
    </submittedName>
</protein>
<dbReference type="Pfam" id="PF22622">
    <property type="entry name" value="MFE-2_hydrat-2_N"/>
    <property type="match status" value="1"/>
</dbReference>
<sequence length="298" mass="32165">MAIDLDRLMSWPVPEGRQTLTPKDCILYALGVGLGADPTDERQLRFVYEKDLRPLPTMAAVLAYPGFWQRDPALGLDWVRLLHAEQAVEIHRPLPVEGVLVGRTRVTNVVDKGASKGALLFQERRVEDADGNLLCTVSMTSFCRGDGGFGGPSGPVPVPAAVPGRAPDRVHDLPTLPQAALIYRLSGDYNPLHAEPAIAKGAGFERPILHGLCTFGVAGHAVLAACCGYDPDAIRAIRARFTAPVYPGETLRTEMWIEGVDDIRFRTRAVERDVIVLNNGQVRTAKPVAADTGSSADA</sequence>
<dbReference type="Gene3D" id="3.10.129.10">
    <property type="entry name" value="Hotdog Thioesterase"/>
    <property type="match status" value="1"/>
</dbReference>
<evidence type="ECO:0000259" key="2">
    <source>
        <dbReference type="Pfam" id="PF22622"/>
    </source>
</evidence>
<reference evidence="3 4" key="1">
    <citation type="submission" date="2020-05" db="EMBL/GenBank/DDBJ databases">
        <title>Azospirillum oleiclasticum sp. nov, a nitrogen-fixing and heavy crude oil-emulsifying bacterium isolated from the crude oil of Yumen Oilfield.</title>
        <authorList>
            <person name="Wu D."/>
            <person name="Cai M."/>
            <person name="Zhang X."/>
        </authorList>
    </citation>
    <scope>NUCLEOTIDE SEQUENCE [LARGE SCALE GENOMIC DNA]</scope>
    <source>
        <strain evidence="3 4">ROY-1-1-2</strain>
    </source>
</reference>
<dbReference type="InterPro" id="IPR054357">
    <property type="entry name" value="MFE-2_N"/>
</dbReference>
<dbReference type="PANTHER" id="PTHR13078">
    <property type="entry name" value="PEROXISOMAL MULTIFUNCTIONAL ENZYME TYPE 2-RELATED"/>
    <property type="match status" value="1"/>
</dbReference>
<gene>
    <name evidence="3" type="ORF">HND93_30075</name>
</gene>
<proteinExistence type="predicted"/>
<name>A0ABX2TIB7_9PROT</name>
<evidence type="ECO:0000313" key="4">
    <source>
        <dbReference type="Proteomes" id="UP000584642"/>
    </source>
</evidence>
<comment type="caution">
    <text evidence="3">The sequence shown here is derived from an EMBL/GenBank/DDBJ whole genome shotgun (WGS) entry which is preliminary data.</text>
</comment>
<evidence type="ECO:0000259" key="1">
    <source>
        <dbReference type="Pfam" id="PF01575"/>
    </source>
</evidence>
<dbReference type="PANTHER" id="PTHR13078:SF56">
    <property type="entry name" value="PEROXISOMAL MULTIFUNCTIONAL ENZYME TYPE 2"/>
    <property type="match status" value="1"/>
</dbReference>
<dbReference type="InterPro" id="IPR029069">
    <property type="entry name" value="HotDog_dom_sf"/>
</dbReference>
<accession>A0ABX2TIB7</accession>
<dbReference type="Proteomes" id="UP000584642">
    <property type="component" value="Unassembled WGS sequence"/>
</dbReference>
<dbReference type="CDD" id="cd03448">
    <property type="entry name" value="HDE_HSD"/>
    <property type="match status" value="1"/>
</dbReference>
<dbReference type="EMBL" id="JABFDB010000033">
    <property type="protein sequence ID" value="NYZ23971.1"/>
    <property type="molecule type" value="Genomic_DNA"/>
</dbReference>
<feature type="domain" description="Peroxisomal multifunctional enzyme type 2-like N-terminal" evidence="2">
    <location>
        <begin position="20"/>
        <end position="145"/>
    </location>
</feature>
<dbReference type="Pfam" id="PF01575">
    <property type="entry name" value="MaoC_dehydratas"/>
    <property type="match status" value="1"/>
</dbReference>
<keyword evidence="4" id="KW-1185">Reference proteome</keyword>
<dbReference type="RefSeq" id="WP_180285752.1">
    <property type="nucleotide sequence ID" value="NZ_JABFDB010000033.1"/>
</dbReference>
<organism evidence="3 4">
    <name type="scientific">Azospirillum oleiclasticum</name>
    <dbReference type="NCBI Taxonomy" id="2735135"/>
    <lineage>
        <taxon>Bacteria</taxon>
        <taxon>Pseudomonadati</taxon>
        <taxon>Pseudomonadota</taxon>
        <taxon>Alphaproteobacteria</taxon>
        <taxon>Rhodospirillales</taxon>
        <taxon>Azospirillaceae</taxon>
        <taxon>Azospirillum</taxon>
    </lineage>
</organism>
<feature type="domain" description="MaoC-like" evidence="1">
    <location>
        <begin position="162"/>
        <end position="278"/>
    </location>
</feature>
<dbReference type="SUPFAM" id="SSF54637">
    <property type="entry name" value="Thioesterase/thiol ester dehydrase-isomerase"/>
    <property type="match status" value="2"/>
</dbReference>